<dbReference type="Pfam" id="PF13545">
    <property type="entry name" value="HTH_Crp_2"/>
    <property type="match status" value="1"/>
</dbReference>
<organism evidence="6 7">
    <name type="scientific">Halanaerobium congolense</name>
    <dbReference type="NCBI Taxonomy" id="54121"/>
    <lineage>
        <taxon>Bacteria</taxon>
        <taxon>Bacillati</taxon>
        <taxon>Bacillota</taxon>
        <taxon>Clostridia</taxon>
        <taxon>Halanaerobiales</taxon>
        <taxon>Halanaerobiaceae</taxon>
        <taxon>Halanaerobium</taxon>
    </lineage>
</organism>
<dbReference type="CDD" id="cd00092">
    <property type="entry name" value="HTH_CRP"/>
    <property type="match status" value="1"/>
</dbReference>
<dbReference type="Pfam" id="PF00027">
    <property type="entry name" value="cNMP_binding"/>
    <property type="match status" value="1"/>
</dbReference>
<dbReference type="PROSITE" id="PS51063">
    <property type="entry name" value="HTH_CRP_2"/>
    <property type="match status" value="1"/>
</dbReference>
<dbReference type="GO" id="GO:0003677">
    <property type="term" value="F:DNA binding"/>
    <property type="evidence" value="ECO:0007669"/>
    <property type="project" value="UniProtKB-KW"/>
</dbReference>
<dbReference type="InterPro" id="IPR014710">
    <property type="entry name" value="RmlC-like_jellyroll"/>
</dbReference>
<dbReference type="SMART" id="SM00100">
    <property type="entry name" value="cNMP"/>
    <property type="match status" value="1"/>
</dbReference>
<dbReference type="SMART" id="SM00419">
    <property type="entry name" value="HTH_CRP"/>
    <property type="match status" value="1"/>
</dbReference>
<proteinExistence type="predicted"/>
<dbReference type="PRINTS" id="PR00034">
    <property type="entry name" value="HTHCRP"/>
</dbReference>
<dbReference type="SUPFAM" id="SSF51206">
    <property type="entry name" value="cAMP-binding domain-like"/>
    <property type="match status" value="1"/>
</dbReference>
<dbReference type="Gene3D" id="2.60.120.10">
    <property type="entry name" value="Jelly Rolls"/>
    <property type="match status" value="1"/>
</dbReference>
<keyword evidence="3" id="KW-0804">Transcription</keyword>
<dbReference type="InterPro" id="IPR036388">
    <property type="entry name" value="WH-like_DNA-bd_sf"/>
</dbReference>
<evidence type="ECO:0000256" key="1">
    <source>
        <dbReference type="ARBA" id="ARBA00023015"/>
    </source>
</evidence>
<dbReference type="InterPro" id="IPR000595">
    <property type="entry name" value="cNMP-bd_dom"/>
</dbReference>
<dbReference type="CDD" id="cd00038">
    <property type="entry name" value="CAP_ED"/>
    <property type="match status" value="1"/>
</dbReference>
<gene>
    <name evidence="6" type="ORF">SAMN04488597_10724</name>
</gene>
<dbReference type="GO" id="GO:0003700">
    <property type="term" value="F:DNA-binding transcription factor activity"/>
    <property type="evidence" value="ECO:0007669"/>
    <property type="project" value="TreeGrafter"/>
</dbReference>
<dbReference type="EMBL" id="FMYT01000007">
    <property type="protein sequence ID" value="SDC47650.1"/>
    <property type="molecule type" value="Genomic_DNA"/>
</dbReference>
<dbReference type="InterPro" id="IPR036390">
    <property type="entry name" value="WH_DNA-bd_sf"/>
</dbReference>
<dbReference type="Gene3D" id="1.10.10.10">
    <property type="entry name" value="Winged helix-like DNA-binding domain superfamily/Winged helix DNA-binding domain"/>
    <property type="match status" value="1"/>
</dbReference>
<dbReference type="PANTHER" id="PTHR24567:SF26">
    <property type="entry name" value="REGULATORY PROTEIN YEIL"/>
    <property type="match status" value="1"/>
</dbReference>
<keyword evidence="2" id="KW-0238">DNA-binding</keyword>
<evidence type="ECO:0000313" key="6">
    <source>
        <dbReference type="EMBL" id="SDC47650.1"/>
    </source>
</evidence>
<sequence length="222" mass="25132">MSVVKEIPFFSLLTEAELKLIDDIATDKKFKKGEYIFFEGEAGEKFYIIKDGQVKLTKMIKNGDEQILNIFSSNDIIAEIVAFDKGNYPASAITMTDTDVIVFDQSELENLILKHPSIGLKLLREMSNRLRRAQQNVRDLALKDSSARVAGLLIFLAEKYGKKKKDKVILDISLTQQELASMIGSSRETVSRVLGQFESEGLIKTSRKKIIIYKKNKIKAYT</sequence>
<keyword evidence="1" id="KW-0805">Transcription regulation</keyword>
<dbReference type="InterPro" id="IPR012318">
    <property type="entry name" value="HTH_CRP"/>
</dbReference>
<reference evidence="6 7" key="1">
    <citation type="submission" date="2016-10" db="EMBL/GenBank/DDBJ databases">
        <authorList>
            <person name="Varghese N."/>
            <person name="Submissions S."/>
        </authorList>
    </citation>
    <scope>NUCLEOTIDE SEQUENCE [LARGE SCALE GENOMIC DNA]</scope>
    <source>
        <strain evidence="6 7">WG10</strain>
    </source>
</reference>
<evidence type="ECO:0000313" key="7">
    <source>
        <dbReference type="Proteomes" id="UP000324896"/>
    </source>
</evidence>
<dbReference type="SUPFAM" id="SSF46785">
    <property type="entry name" value="Winged helix' DNA-binding domain"/>
    <property type="match status" value="1"/>
</dbReference>
<evidence type="ECO:0000259" key="4">
    <source>
        <dbReference type="PROSITE" id="PS50042"/>
    </source>
</evidence>
<feature type="domain" description="HTH crp-type" evidence="5">
    <location>
        <begin position="143"/>
        <end position="216"/>
    </location>
</feature>
<dbReference type="PROSITE" id="PS50042">
    <property type="entry name" value="CNMP_BINDING_3"/>
    <property type="match status" value="1"/>
</dbReference>
<dbReference type="RefSeq" id="WP_089722838.1">
    <property type="nucleotide sequence ID" value="NZ_FMYT01000007.1"/>
</dbReference>
<dbReference type="PANTHER" id="PTHR24567">
    <property type="entry name" value="CRP FAMILY TRANSCRIPTIONAL REGULATORY PROTEIN"/>
    <property type="match status" value="1"/>
</dbReference>
<evidence type="ECO:0000256" key="2">
    <source>
        <dbReference type="ARBA" id="ARBA00023125"/>
    </source>
</evidence>
<feature type="domain" description="Cyclic nucleotide-binding" evidence="4">
    <location>
        <begin position="9"/>
        <end position="129"/>
    </location>
</feature>
<evidence type="ECO:0000259" key="5">
    <source>
        <dbReference type="PROSITE" id="PS51063"/>
    </source>
</evidence>
<dbReference type="Proteomes" id="UP000324896">
    <property type="component" value="Unassembled WGS sequence"/>
</dbReference>
<dbReference type="AlphaFoldDB" id="A0A1G6LWQ1"/>
<name>A0A1G6LWQ1_9FIRM</name>
<dbReference type="GO" id="GO:0005829">
    <property type="term" value="C:cytosol"/>
    <property type="evidence" value="ECO:0007669"/>
    <property type="project" value="TreeGrafter"/>
</dbReference>
<evidence type="ECO:0000256" key="3">
    <source>
        <dbReference type="ARBA" id="ARBA00023163"/>
    </source>
</evidence>
<protein>
    <submittedName>
        <fullName evidence="6">CRP/FNR family transcriptional regulator, anaerobic regulatory protein</fullName>
    </submittedName>
</protein>
<dbReference type="InterPro" id="IPR018490">
    <property type="entry name" value="cNMP-bd_dom_sf"/>
</dbReference>
<accession>A0A1G6LWQ1</accession>
<dbReference type="InterPro" id="IPR050397">
    <property type="entry name" value="Env_Response_Regulators"/>
</dbReference>